<protein>
    <submittedName>
        <fullName evidence="1">Uncharacterized protein</fullName>
    </submittedName>
</protein>
<comment type="caution">
    <text evidence="1">The sequence shown here is derived from an EMBL/GenBank/DDBJ whole genome shotgun (WGS) entry which is preliminary data.</text>
</comment>
<gene>
    <name evidence="1" type="ORF">GCM10022392_00120</name>
</gene>
<evidence type="ECO:0000313" key="1">
    <source>
        <dbReference type="EMBL" id="GAA4083471.1"/>
    </source>
</evidence>
<keyword evidence="2" id="KW-1185">Reference proteome</keyword>
<accession>A0ABP7W926</accession>
<dbReference type="RefSeq" id="WP_345100063.1">
    <property type="nucleotide sequence ID" value="NZ_BAABCV010000001.1"/>
</dbReference>
<organism evidence="1 2">
    <name type="scientific">Mucilaginibacter panaciglaebae</name>
    <dbReference type="NCBI Taxonomy" id="502331"/>
    <lineage>
        <taxon>Bacteria</taxon>
        <taxon>Pseudomonadati</taxon>
        <taxon>Bacteroidota</taxon>
        <taxon>Sphingobacteriia</taxon>
        <taxon>Sphingobacteriales</taxon>
        <taxon>Sphingobacteriaceae</taxon>
        <taxon>Mucilaginibacter</taxon>
    </lineage>
</organism>
<dbReference type="SUPFAM" id="SSF158668">
    <property type="entry name" value="MtlR-like"/>
    <property type="match status" value="1"/>
</dbReference>
<reference evidence="2" key="1">
    <citation type="journal article" date="2019" name="Int. J. Syst. Evol. Microbiol.">
        <title>The Global Catalogue of Microorganisms (GCM) 10K type strain sequencing project: providing services to taxonomists for standard genome sequencing and annotation.</title>
        <authorList>
            <consortium name="The Broad Institute Genomics Platform"/>
            <consortium name="The Broad Institute Genome Sequencing Center for Infectious Disease"/>
            <person name="Wu L."/>
            <person name="Ma J."/>
        </authorList>
    </citation>
    <scope>NUCLEOTIDE SEQUENCE [LARGE SCALE GENOMIC DNA]</scope>
    <source>
        <strain evidence="2">JCM 17085</strain>
    </source>
</reference>
<dbReference type="InterPro" id="IPR038026">
    <property type="entry name" value="MtlR-like_sf"/>
</dbReference>
<dbReference type="Gene3D" id="1.20.120.330">
    <property type="entry name" value="Nucleotidyltransferases domain 2"/>
    <property type="match status" value="1"/>
</dbReference>
<proteinExistence type="predicted"/>
<dbReference type="EMBL" id="BAABCV010000001">
    <property type="protein sequence ID" value="GAA4083471.1"/>
    <property type="molecule type" value="Genomic_DNA"/>
</dbReference>
<dbReference type="Proteomes" id="UP001500841">
    <property type="component" value="Unassembled WGS sequence"/>
</dbReference>
<name>A0ABP7W926_9SPHI</name>
<evidence type="ECO:0000313" key="2">
    <source>
        <dbReference type="Proteomes" id="UP001500841"/>
    </source>
</evidence>
<sequence>MDLDIIRKIRNEFGHKYESITFESPSIKSLINNLKQHAYVAASVRTRALFTSSVLGILGQINGANHLIPKFKEFMHNPVPENYKQKIHELVKSITDELTSKK</sequence>